<dbReference type="InterPro" id="IPR029058">
    <property type="entry name" value="AB_hydrolase_fold"/>
</dbReference>
<evidence type="ECO:0000313" key="4">
    <source>
        <dbReference type="EMBL" id="CAB4674732.1"/>
    </source>
</evidence>
<feature type="domain" description="Alpha/beta hydrolase fold-3" evidence="2">
    <location>
        <begin position="82"/>
        <end position="288"/>
    </location>
</feature>
<reference evidence="4" key="1">
    <citation type="submission" date="2020-05" db="EMBL/GenBank/DDBJ databases">
        <authorList>
            <person name="Chiriac C."/>
            <person name="Salcher M."/>
            <person name="Ghai R."/>
            <person name="Kavagutti S V."/>
        </authorList>
    </citation>
    <scope>NUCLEOTIDE SEQUENCE</scope>
</reference>
<protein>
    <submittedName>
        <fullName evidence="4">Unannotated protein</fullName>
    </submittedName>
</protein>
<sequence>MKLKKISESIKLGLGMRKSTRIEVGDVEARREAFRTFSEKLAAVDEFPPDVVTTDIVVTGRHGQRIPARVYRKKGSTHRGLMVFVHGGGMIVGSIDSNHLTVSRYVERTGITALAVGYRLAPEHPYPAQQDDVIEAVAWAHSHAGELNIDRAHIGLVGESAGGGIAAGVALRLRDSGTYPIACQLLVYPMLDDRTQSAGAMASKFLTWTVADNQTGWNALLEGKAGTADVPEYAAPARVKNLAGLPPTYVEVGTLDLFRDEDEKFANDLQAAGVEVEFHLRVGAPHGFEVFSPELLPRVFRQRAEFLAKYLGD</sequence>
<name>A0A6J6MLM1_9ZZZZ</name>
<dbReference type="AlphaFoldDB" id="A0A6J6MLM1"/>
<evidence type="ECO:0000256" key="1">
    <source>
        <dbReference type="ARBA" id="ARBA00022801"/>
    </source>
</evidence>
<evidence type="ECO:0000259" key="2">
    <source>
        <dbReference type="Pfam" id="PF07859"/>
    </source>
</evidence>
<dbReference type="PANTHER" id="PTHR48081:SF8">
    <property type="entry name" value="ALPHA_BETA HYDROLASE FOLD-3 DOMAIN-CONTAINING PROTEIN-RELATED"/>
    <property type="match status" value="1"/>
</dbReference>
<dbReference type="InterPro" id="IPR013094">
    <property type="entry name" value="AB_hydrolase_3"/>
</dbReference>
<proteinExistence type="predicted"/>
<dbReference type="EMBL" id="CAEZVB010000060">
    <property type="protein sequence ID" value="CAB4625460.1"/>
    <property type="molecule type" value="Genomic_DNA"/>
</dbReference>
<dbReference type="Pfam" id="PF07859">
    <property type="entry name" value="Abhydrolase_3"/>
    <property type="match status" value="1"/>
</dbReference>
<dbReference type="GO" id="GO:0016787">
    <property type="term" value="F:hydrolase activity"/>
    <property type="evidence" value="ECO:0007669"/>
    <property type="project" value="UniProtKB-KW"/>
</dbReference>
<accession>A0A6J6MLM1</accession>
<evidence type="ECO:0000313" key="3">
    <source>
        <dbReference type="EMBL" id="CAB4625460.1"/>
    </source>
</evidence>
<dbReference type="Gene3D" id="3.40.50.1820">
    <property type="entry name" value="alpha/beta hydrolase"/>
    <property type="match status" value="1"/>
</dbReference>
<dbReference type="EMBL" id="CAFBMO010000045">
    <property type="protein sequence ID" value="CAB4910725.1"/>
    <property type="molecule type" value="Genomic_DNA"/>
</dbReference>
<gene>
    <name evidence="3" type="ORF">UFOPK1908_01142</name>
    <name evidence="4" type="ORF">UFOPK2282_01281</name>
    <name evidence="5" type="ORF">UFOPK3576_01097</name>
</gene>
<dbReference type="EMBL" id="CAEZWR010000179">
    <property type="protein sequence ID" value="CAB4674732.1"/>
    <property type="molecule type" value="Genomic_DNA"/>
</dbReference>
<evidence type="ECO:0000313" key="5">
    <source>
        <dbReference type="EMBL" id="CAB4910725.1"/>
    </source>
</evidence>
<dbReference type="SUPFAM" id="SSF53474">
    <property type="entry name" value="alpha/beta-Hydrolases"/>
    <property type="match status" value="1"/>
</dbReference>
<dbReference type="InterPro" id="IPR050300">
    <property type="entry name" value="GDXG_lipolytic_enzyme"/>
</dbReference>
<organism evidence="4">
    <name type="scientific">freshwater metagenome</name>
    <dbReference type="NCBI Taxonomy" id="449393"/>
    <lineage>
        <taxon>unclassified sequences</taxon>
        <taxon>metagenomes</taxon>
        <taxon>ecological metagenomes</taxon>
    </lineage>
</organism>
<keyword evidence="1" id="KW-0378">Hydrolase</keyword>
<dbReference type="PANTHER" id="PTHR48081">
    <property type="entry name" value="AB HYDROLASE SUPERFAMILY PROTEIN C4A8.06C"/>
    <property type="match status" value="1"/>
</dbReference>